<dbReference type="EMBL" id="JBDJPC010000009">
    <property type="protein sequence ID" value="KAL1492121.1"/>
    <property type="molecule type" value="Genomic_DNA"/>
</dbReference>
<dbReference type="Pfam" id="PF04547">
    <property type="entry name" value="Anoctamin"/>
    <property type="match status" value="1"/>
</dbReference>
<evidence type="ECO:0000259" key="10">
    <source>
        <dbReference type="Pfam" id="PF16178"/>
    </source>
</evidence>
<evidence type="ECO:0000256" key="6">
    <source>
        <dbReference type="ARBA" id="ARBA00023136"/>
    </source>
</evidence>
<evidence type="ECO:0000313" key="11">
    <source>
        <dbReference type="EMBL" id="KAL1492121.1"/>
    </source>
</evidence>
<feature type="domain" description="Anoctamin dimerisation" evidence="10">
    <location>
        <begin position="21"/>
        <end position="198"/>
    </location>
</feature>
<keyword evidence="7" id="KW-0325">Glycoprotein</keyword>
<evidence type="ECO:0000259" key="9">
    <source>
        <dbReference type="Pfam" id="PF04547"/>
    </source>
</evidence>
<dbReference type="AlphaFoldDB" id="A0ABD1ECI6"/>
<comment type="caution">
    <text evidence="8">Lacks conserved residue(s) required for the propagation of feature annotation.</text>
</comment>
<sequence length="814" mass="95570">MEDKRVVKKPDYVFVVKEENLPNIQLYLDNLKSLGLKFENEKGITIDYIFIKLFMPNEALSHFSEIYDIGSDDLIVSPGFYMRPPFNTPFKNPIEEQFPYSPECLKQIRKIQFNYLTDKFFRKLTDAQKIQITFKILENTKYGEKYKEFGITKLINLKYIETAYPLHDGPTTDTGTNSRSLLNRYWSNLSVIHMRQPLDLIYQYFGSEVAFYFAWLEYFNIMLIIPAVLGSLTFILSSLYLLYADPDQVREVCENSEVLCPTCEEMKGCRFKKISKSCSLAQWTFVFDNNITLAYAIIISLWATLFMIFWRRKENELKFRWKCVEDVRETEIRQAHLEKATRRRLNPITGEIESYTPKFQTFYFYTITCAACAIMFTILFVLVLVNMTLKISFMRFCDVSSSSYLRSNSFFLAIALESIFTVTIVKSFKLIYGVVSLKLTEIENPRTQYEFDNSVLYKRYLLAFMNNYMPTLYIAIFKGKFMTLPHEMTFLRKDTCQPCGCSVSLVAVLSFLMTIKTLLGNVFSALKPSVKRICRFCLGLTRDKWDPSLKIPQWEEEYYLEPLRRFSVTEEFSEMVIRYGFITFYSKAFPLAALCALLNNLIELRSDANKFVKTHRRQVPIGKSGIGAWNGILRSLSYLSTAINMYVIAFTSDFVAREVYRYNNGNGSLSGWINSTLAKYATKDYKAYDRIENKAQFCYFRGYYYPPESSHRYTISQTYWMNLTFRLITMFTFEHVIFLCISVFAFCIPYTPELVQKQIDLPRHNEIQKRIIECEAELSKKIKSEFSLSEVKFNILRHRVFENFVITINLKLFL</sequence>
<evidence type="ECO:0000256" key="1">
    <source>
        <dbReference type="ARBA" id="ARBA00004651"/>
    </source>
</evidence>
<evidence type="ECO:0000256" key="4">
    <source>
        <dbReference type="ARBA" id="ARBA00022692"/>
    </source>
</evidence>
<dbReference type="Pfam" id="PF16178">
    <property type="entry name" value="Anoct_dimer"/>
    <property type="match status" value="1"/>
</dbReference>
<evidence type="ECO:0000256" key="5">
    <source>
        <dbReference type="ARBA" id="ARBA00022989"/>
    </source>
</evidence>
<feature type="transmembrane region" description="Helical" evidence="8">
    <location>
        <begin position="727"/>
        <end position="751"/>
    </location>
</feature>
<dbReference type="PANTHER" id="PTHR12308:SF84">
    <property type="entry name" value="ANOCTAMIN"/>
    <property type="match status" value="1"/>
</dbReference>
<keyword evidence="12" id="KW-1185">Reference proteome</keyword>
<evidence type="ECO:0000256" key="7">
    <source>
        <dbReference type="ARBA" id="ARBA00023180"/>
    </source>
</evidence>
<feature type="transmembrane region" description="Helical" evidence="8">
    <location>
        <begin position="455"/>
        <end position="477"/>
    </location>
</feature>
<feature type="transmembrane region" description="Helical" evidence="8">
    <location>
        <begin position="362"/>
        <end position="389"/>
    </location>
</feature>
<evidence type="ECO:0000256" key="3">
    <source>
        <dbReference type="ARBA" id="ARBA00022475"/>
    </source>
</evidence>
<dbReference type="GO" id="GO:0005886">
    <property type="term" value="C:plasma membrane"/>
    <property type="evidence" value="ECO:0007669"/>
    <property type="project" value="UniProtKB-SubCell"/>
</dbReference>
<feature type="transmembrane region" description="Helical" evidence="8">
    <location>
        <begin position="292"/>
        <end position="310"/>
    </location>
</feature>
<feature type="transmembrane region" description="Helical" evidence="8">
    <location>
        <begin position="221"/>
        <end position="243"/>
    </location>
</feature>
<comment type="caution">
    <text evidence="11">The sequence shown here is derived from an EMBL/GenBank/DDBJ whole genome shotgun (WGS) entry which is preliminary data.</text>
</comment>
<dbReference type="InterPro" id="IPR032394">
    <property type="entry name" value="Anoct_dimer"/>
</dbReference>
<keyword evidence="6 8" id="KW-0472">Membrane</keyword>
<protein>
    <recommendedName>
        <fullName evidence="8">Anoctamin</fullName>
    </recommendedName>
</protein>
<dbReference type="Proteomes" id="UP001566132">
    <property type="component" value="Unassembled WGS sequence"/>
</dbReference>
<gene>
    <name evidence="11" type="ORF">ABEB36_012611</name>
</gene>
<evidence type="ECO:0000256" key="8">
    <source>
        <dbReference type="RuleBase" id="RU280814"/>
    </source>
</evidence>
<comment type="subcellular location">
    <subcellularLocation>
        <location evidence="1">Cell membrane</location>
        <topology evidence="1">Multi-pass membrane protein</topology>
    </subcellularLocation>
    <subcellularLocation>
        <location evidence="8">Membrane</location>
        <topology evidence="8">Multi-pass membrane protein</topology>
    </subcellularLocation>
</comment>
<keyword evidence="5 8" id="KW-1133">Transmembrane helix</keyword>
<dbReference type="PANTHER" id="PTHR12308">
    <property type="entry name" value="ANOCTAMIN"/>
    <property type="match status" value="1"/>
</dbReference>
<feature type="transmembrane region" description="Helical" evidence="8">
    <location>
        <begin position="410"/>
        <end position="435"/>
    </location>
</feature>
<name>A0ABD1ECI6_HYPHA</name>
<comment type="similarity">
    <text evidence="2 8">Belongs to the anoctamin family.</text>
</comment>
<accession>A0ABD1ECI6</accession>
<evidence type="ECO:0000313" key="12">
    <source>
        <dbReference type="Proteomes" id="UP001566132"/>
    </source>
</evidence>
<proteinExistence type="inferred from homology"/>
<dbReference type="InterPro" id="IPR007632">
    <property type="entry name" value="Anoctamin"/>
</dbReference>
<feature type="transmembrane region" description="Helical" evidence="8">
    <location>
        <begin position="498"/>
        <end position="519"/>
    </location>
</feature>
<reference evidence="11 12" key="1">
    <citation type="submission" date="2024-05" db="EMBL/GenBank/DDBJ databases">
        <title>Genetic variation in Jamaican populations of the coffee berry borer (Hypothenemus hampei).</title>
        <authorList>
            <person name="Errbii M."/>
            <person name="Myrie A."/>
        </authorList>
    </citation>
    <scope>NUCLEOTIDE SEQUENCE [LARGE SCALE GENOMIC DNA]</scope>
    <source>
        <strain evidence="11">JA-Hopewell-2020-01-JO</strain>
        <tissue evidence="11">Whole body</tissue>
    </source>
</reference>
<keyword evidence="3" id="KW-1003">Cell membrane</keyword>
<feature type="domain" description="Anoctamin transmembrane" evidence="9">
    <location>
        <begin position="201"/>
        <end position="759"/>
    </location>
</feature>
<keyword evidence="4 8" id="KW-0812">Transmembrane</keyword>
<dbReference type="InterPro" id="IPR049452">
    <property type="entry name" value="Anoctamin_TM"/>
</dbReference>
<evidence type="ECO:0000256" key="2">
    <source>
        <dbReference type="ARBA" id="ARBA00009671"/>
    </source>
</evidence>
<organism evidence="11 12">
    <name type="scientific">Hypothenemus hampei</name>
    <name type="common">Coffee berry borer</name>
    <dbReference type="NCBI Taxonomy" id="57062"/>
    <lineage>
        <taxon>Eukaryota</taxon>
        <taxon>Metazoa</taxon>
        <taxon>Ecdysozoa</taxon>
        <taxon>Arthropoda</taxon>
        <taxon>Hexapoda</taxon>
        <taxon>Insecta</taxon>
        <taxon>Pterygota</taxon>
        <taxon>Neoptera</taxon>
        <taxon>Endopterygota</taxon>
        <taxon>Coleoptera</taxon>
        <taxon>Polyphaga</taxon>
        <taxon>Cucujiformia</taxon>
        <taxon>Curculionidae</taxon>
        <taxon>Scolytinae</taxon>
        <taxon>Hypothenemus</taxon>
    </lineage>
</organism>